<name>A0AAN9KUF4_CANGL</name>
<organism evidence="1 2">
    <name type="scientific">Canavalia gladiata</name>
    <name type="common">Sword bean</name>
    <name type="synonym">Dolichos gladiatus</name>
    <dbReference type="NCBI Taxonomy" id="3824"/>
    <lineage>
        <taxon>Eukaryota</taxon>
        <taxon>Viridiplantae</taxon>
        <taxon>Streptophyta</taxon>
        <taxon>Embryophyta</taxon>
        <taxon>Tracheophyta</taxon>
        <taxon>Spermatophyta</taxon>
        <taxon>Magnoliopsida</taxon>
        <taxon>eudicotyledons</taxon>
        <taxon>Gunneridae</taxon>
        <taxon>Pentapetalae</taxon>
        <taxon>rosids</taxon>
        <taxon>fabids</taxon>
        <taxon>Fabales</taxon>
        <taxon>Fabaceae</taxon>
        <taxon>Papilionoideae</taxon>
        <taxon>50 kb inversion clade</taxon>
        <taxon>NPAAA clade</taxon>
        <taxon>indigoferoid/millettioid clade</taxon>
        <taxon>Phaseoleae</taxon>
        <taxon>Canavalia</taxon>
    </lineage>
</organism>
<protein>
    <submittedName>
        <fullName evidence="1">Uncharacterized protein</fullName>
    </submittedName>
</protein>
<dbReference type="EMBL" id="JAYMYQ010000006">
    <property type="protein sequence ID" value="KAK7324085.1"/>
    <property type="molecule type" value="Genomic_DNA"/>
</dbReference>
<sequence>MHGDVGSCLTCELHGMLKTRRDHSKRSLLRGFAPYSDVLGMYRDPRTFCLLVEYSSLKSLIERERLLLSKASFSTQG</sequence>
<reference evidence="1 2" key="1">
    <citation type="submission" date="2024-01" db="EMBL/GenBank/DDBJ databases">
        <title>The genomes of 5 underutilized Papilionoideae crops provide insights into root nodulation and disease resistanc.</title>
        <authorList>
            <person name="Jiang F."/>
        </authorList>
    </citation>
    <scope>NUCLEOTIDE SEQUENCE [LARGE SCALE GENOMIC DNA]</scope>
    <source>
        <strain evidence="1">LVBAO_FW01</strain>
        <tissue evidence="1">Leaves</tissue>
    </source>
</reference>
<dbReference type="Proteomes" id="UP001367508">
    <property type="component" value="Unassembled WGS sequence"/>
</dbReference>
<gene>
    <name evidence="1" type="ORF">VNO77_27604</name>
</gene>
<comment type="caution">
    <text evidence="1">The sequence shown here is derived from an EMBL/GenBank/DDBJ whole genome shotgun (WGS) entry which is preliminary data.</text>
</comment>
<keyword evidence="2" id="KW-1185">Reference proteome</keyword>
<evidence type="ECO:0000313" key="2">
    <source>
        <dbReference type="Proteomes" id="UP001367508"/>
    </source>
</evidence>
<proteinExistence type="predicted"/>
<evidence type="ECO:0000313" key="1">
    <source>
        <dbReference type="EMBL" id="KAK7324085.1"/>
    </source>
</evidence>
<dbReference type="AlphaFoldDB" id="A0AAN9KUF4"/>
<accession>A0AAN9KUF4</accession>